<comment type="similarity">
    <text evidence="3">Belongs to the Ni-containing carbon monoxide dehydrogenase family.</text>
</comment>
<proteinExistence type="inferred from homology"/>
<evidence type="ECO:0000313" key="17">
    <source>
        <dbReference type="Proteomes" id="UP000053961"/>
    </source>
</evidence>
<comment type="function">
    <text evidence="2">CODH oxidizes carbon monoxide coupled, via CooF, to the reduction of a hydrogen cation by a hydrogenase (possibly CooH).</text>
</comment>
<dbReference type="InterPro" id="IPR010047">
    <property type="entry name" value="CODH"/>
</dbReference>
<comment type="catalytic activity">
    <reaction evidence="12 13">
        <text>CO + 2 oxidized [2Fe-2S]-[ferredoxin] + H2O = 2 reduced [2Fe-2S]-[ferredoxin] + CO2 + 2 H(+)</text>
        <dbReference type="Rhea" id="RHEA:21040"/>
        <dbReference type="Rhea" id="RHEA-COMP:10000"/>
        <dbReference type="Rhea" id="RHEA-COMP:10001"/>
        <dbReference type="ChEBI" id="CHEBI:15377"/>
        <dbReference type="ChEBI" id="CHEBI:15378"/>
        <dbReference type="ChEBI" id="CHEBI:16526"/>
        <dbReference type="ChEBI" id="CHEBI:17245"/>
        <dbReference type="ChEBI" id="CHEBI:33737"/>
        <dbReference type="ChEBI" id="CHEBI:33738"/>
        <dbReference type="EC" id="1.2.7.4"/>
    </reaction>
</comment>
<keyword evidence="7 13" id="KW-0479">Metal-binding</keyword>
<dbReference type="GO" id="GO:0016151">
    <property type="term" value="F:nickel cation binding"/>
    <property type="evidence" value="ECO:0007669"/>
    <property type="project" value="InterPro"/>
</dbReference>
<keyword evidence="10 13" id="KW-0411">Iron-sulfur</keyword>
<evidence type="ECO:0000256" key="12">
    <source>
        <dbReference type="ARBA" id="ARBA00048733"/>
    </source>
</evidence>
<evidence type="ECO:0000256" key="8">
    <source>
        <dbReference type="ARBA" id="ARBA00023002"/>
    </source>
</evidence>
<dbReference type="GO" id="GO:0043885">
    <property type="term" value="F:anaerobic carbon-monoxide dehydrogenase activity"/>
    <property type="evidence" value="ECO:0007669"/>
    <property type="project" value="UniProtKB-UniRule"/>
</dbReference>
<feature type="binding site" evidence="14">
    <location>
        <position position="64"/>
    </location>
    <ligand>
        <name>[4Fe-4S] cluster</name>
        <dbReference type="ChEBI" id="CHEBI:49883"/>
        <label>2</label>
    </ligand>
</feature>
<dbReference type="NCBIfam" id="TIGR01702">
    <property type="entry name" value="CO_DH_cata"/>
    <property type="match status" value="1"/>
</dbReference>
<feature type="binding site" evidence="14">
    <location>
        <position position="47"/>
    </location>
    <ligand>
        <name>[4Fe-4S] cluster</name>
        <dbReference type="ChEBI" id="CHEBI:49883"/>
        <label>2</label>
    </ligand>
</feature>
<evidence type="ECO:0000256" key="1">
    <source>
        <dbReference type="ARBA" id="ARBA00001966"/>
    </source>
</evidence>
<feature type="binding site" evidence="14">
    <location>
        <position position="50"/>
    </location>
    <ligand>
        <name>[4Fe-4S] cluster</name>
        <dbReference type="ChEBI" id="CHEBI:49883"/>
        <label>2</label>
    </ligand>
</feature>
<name>A0A117LFN7_9EURY</name>
<dbReference type="GO" id="GO:0042542">
    <property type="term" value="P:response to hydrogen peroxide"/>
    <property type="evidence" value="ECO:0007669"/>
    <property type="project" value="TreeGrafter"/>
</dbReference>
<feature type="binding site" evidence="14">
    <location>
        <position position="439"/>
    </location>
    <ligand>
        <name>[Ni-4Fe-4S] cluster</name>
        <dbReference type="ChEBI" id="CHEBI:47739"/>
    </ligand>
</feature>
<feature type="binding site" evidence="14">
    <location>
        <position position="55"/>
    </location>
    <ligand>
        <name>[4Fe-4S] cluster</name>
        <dbReference type="ChEBI" id="CHEBI:49883"/>
        <label>2</label>
    </ligand>
</feature>
<evidence type="ECO:0000256" key="9">
    <source>
        <dbReference type="ARBA" id="ARBA00023004"/>
    </source>
</evidence>
<protein>
    <recommendedName>
        <fullName evidence="13">Carbon monoxide dehydrogenase</fullName>
        <ecNumber evidence="13">1.2.7.4</ecNumber>
    </recommendedName>
</protein>
<dbReference type="PATRIC" id="fig|301375.6.peg.717"/>
<dbReference type="GO" id="GO:0051539">
    <property type="term" value="F:4 iron, 4 sulfur cluster binding"/>
    <property type="evidence" value="ECO:0007669"/>
    <property type="project" value="UniProtKB-UniRule"/>
</dbReference>
<accession>A0A117LFN7</accession>
<comment type="cofactor">
    <cofactor evidence="11">
        <name>[Ni-4Fe-5S] cluster</name>
        <dbReference type="ChEBI" id="CHEBI:177874"/>
    </cofactor>
</comment>
<dbReference type="SUPFAM" id="SSF56821">
    <property type="entry name" value="Prismane protein-like"/>
    <property type="match status" value="1"/>
</dbReference>
<evidence type="ECO:0000256" key="14">
    <source>
        <dbReference type="PIRSR" id="PIRSR005023-1"/>
    </source>
</evidence>
<dbReference type="Gene3D" id="1.20.1270.30">
    <property type="match status" value="1"/>
</dbReference>
<reference evidence="16" key="1">
    <citation type="journal article" date="2015" name="MBio">
        <title>Genome-resolved metagenomic analysis reveals roles for candidate phyla and other microbial community members in biogeochemical transformations in oil reservoirs.</title>
        <authorList>
            <person name="Hu P."/>
            <person name="Tom L."/>
            <person name="Singh A."/>
            <person name="Thomas B.C."/>
            <person name="Baker B.J."/>
            <person name="Piceno Y.M."/>
            <person name="Andersen G.L."/>
            <person name="Banfield J.F."/>
        </authorList>
    </citation>
    <scope>NUCLEOTIDE SEQUENCE [LARGE SCALE GENOMIC DNA]</scope>
    <source>
        <strain evidence="16">56_747</strain>
    </source>
</reference>
<keyword evidence="5 13" id="KW-0004">4Fe-4S</keyword>
<gene>
    <name evidence="15" type="ORF">XD72_0995</name>
    <name evidence="16" type="ORF">XE07_1553</name>
</gene>
<dbReference type="GO" id="GO:0050418">
    <property type="term" value="F:hydroxylamine reductase activity"/>
    <property type="evidence" value="ECO:0007669"/>
    <property type="project" value="TreeGrafter"/>
</dbReference>
<evidence type="ECO:0000313" key="15">
    <source>
        <dbReference type="EMBL" id="KUK44623.1"/>
    </source>
</evidence>
<keyword evidence="9 13" id="KW-0408">Iron</keyword>
<dbReference type="EMBL" id="LGFT01000020">
    <property type="protein sequence ID" value="KUK44623.1"/>
    <property type="molecule type" value="Genomic_DNA"/>
</dbReference>
<dbReference type="GO" id="GO:0004601">
    <property type="term" value="F:peroxidase activity"/>
    <property type="evidence" value="ECO:0007669"/>
    <property type="project" value="TreeGrafter"/>
</dbReference>
<evidence type="ECO:0000256" key="4">
    <source>
        <dbReference type="ARBA" id="ARBA00011738"/>
    </source>
</evidence>
<evidence type="ECO:0000313" key="16">
    <source>
        <dbReference type="EMBL" id="KUK95832.1"/>
    </source>
</evidence>
<comment type="caution">
    <text evidence="15">The sequence shown here is derived from an EMBL/GenBank/DDBJ whole genome shotgun (WGS) entry which is preliminary data.</text>
</comment>
<dbReference type="EMBL" id="LGHB01000025">
    <property type="protein sequence ID" value="KUK95832.1"/>
    <property type="molecule type" value="Genomic_DNA"/>
</dbReference>
<feature type="binding site" evidence="14">
    <location>
        <position position="325"/>
    </location>
    <ligand>
        <name>[Ni-4Fe-4S] cluster</name>
        <dbReference type="ChEBI" id="CHEBI:47739"/>
    </ligand>
</feature>
<evidence type="ECO:0000256" key="13">
    <source>
        <dbReference type="PIRNR" id="PIRNR005023"/>
    </source>
</evidence>
<evidence type="ECO:0000256" key="11">
    <source>
        <dbReference type="ARBA" id="ARBA00034454"/>
    </source>
</evidence>
<sequence>MGKEGFVADPATMEMRKRAKELGIRTVWHRYKENHARSKDAPFQATCTTCQQGPCVDVRRTGVCGMSRDVIIAKNLVSETTIGAAAHVGHARRVTAIMKGVGEGSIKGYSVKDTERLNEVYDGLGLDGAKSDNEKLVEIAETIQDDISKLNGAPKMLQFRSLEERKKLWEEKGILIDGGCTEIMEAMNRIAMGMDHDMENLLLGACRLGLVDAYCGMHPATLIQDILLGVPAITKVKTNITVLNADRINIVLHGHKPFLSDAVITAVEEYNSDPKNEPKINLVGMCCTGMEVLMRKGINFAGDILQQELVIATGAVELAVVEIQCTQPAIVDAAAHFHTKIVTTDPMAKMEGTTYIEFMPERAEEIGRQLVKMAVENRANRDQSKVYIPDYEPSEMLAGFSTRQLVACLDKAKPGDPLGALVDNIKNGNIRGVAAVIGCVTPRDDYGYRTVTLIKELIKNDVLVLLTGCVATIASYWDLLKPDPTYPGVGRNLAAVMNAIAKANGVEAVPPCIFMGACVDNSRLEEVLNATASYLGVRIDQLPVAGSAPEYIAEKAVPIGFWTVALGVFTHIGDQPNVAASERAVKWLTEDVEKIFGGKFYVEADPYKSAEKIIEVIEEKRRALGI</sequence>
<comment type="subunit">
    <text evidence="4">Homodimer.</text>
</comment>
<dbReference type="PANTHER" id="PTHR30109">
    <property type="entry name" value="HYDROXYLAMINE REDUCTASE"/>
    <property type="match status" value="1"/>
</dbReference>
<dbReference type="PIRSF" id="PIRSF005023">
    <property type="entry name" value="CODH"/>
    <property type="match status" value="1"/>
</dbReference>
<dbReference type="Gene3D" id="3.40.50.2030">
    <property type="match status" value="2"/>
</dbReference>
<feature type="binding site" evidence="14">
    <location>
        <position position="469"/>
    </location>
    <ligand>
        <name>[Ni-4Fe-4S] cluster</name>
        <dbReference type="ChEBI" id="CHEBI:47739"/>
    </ligand>
</feature>
<dbReference type="InterPro" id="IPR016101">
    <property type="entry name" value="CO_DH_a-bundle"/>
</dbReference>
<keyword evidence="6 14" id="KW-0533">Nickel</keyword>
<dbReference type="Pfam" id="PF03063">
    <property type="entry name" value="Prismane"/>
    <property type="match status" value="1"/>
</dbReference>
<evidence type="ECO:0000256" key="2">
    <source>
        <dbReference type="ARBA" id="ARBA00002452"/>
    </source>
</evidence>
<evidence type="ECO:0000256" key="3">
    <source>
        <dbReference type="ARBA" id="ARBA00010689"/>
    </source>
</evidence>
<comment type="cofactor">
    <cofactor evidence="1">
        <name>[4Fe-4S] cluster</name>
        <dbReference type="ChEBI" id="CHEBI:49883"/>
    </cofactor>
</comment>
<reference evidence="17 18" key="2">
    <citation type="journal article" date="2015" name="MBio">
        <title>Genome-Resolved Metagenomic Analysis Reveals Roles for Candidate Phyla and Other Microbial Community Members in Biogeochemical Transformations in Oil Reservoirs.</title>
        <authorList>
            <person name="Hu P."/>
            <person name="Tom L."/>
            <person name="Singh A."/>
            <person name="Thomas B.C."/>
            <person name="Baker B.J."/>
            <person name="Piceno Y.M."/>
            <person name="Andersen G.L."/>
            <person name="Banfield J.F."/>
        </authorList>
    </citation>
    <scope>NUCLEOTIDE SEQUENCE [LARGE SCALE GENOMIC DNA]</scope>
    <source>
        <strain evidence="15">57_489</strain>
    </source>
</reference>
<dbReference type="Proteomes" id="UP000053961">
    <property type="component" value="Unassembled WGS sequence"/>
</dbReference>
<dbReference type="PANTHER" id="PTHR30109:SF4">
    <property type="entry name" value="CARBON MONOXIDE DEHYDROGENASE"/>
    <property type="match status" value="1"/>
</dbReference>
<dbReference type="EC" id="1.2.7.4" evidence="13"/>
<dbReference type="InterPro" id="IPR011254">
    <property type="entry name" value="Prismane-like_sf"/>
</dbReference>
<evidence type="ECO:0000256" key="5">
    <source>
        <dbReference type="ARBA" id="ARBA00022485"/>
    </source>
</evidence>
<dbReference type="InterPro" id="IPR016099">
    <property type="entry name" value="Prismane-like_a/b-sand"/>
</dbReference>
<dbReference type="GO" id="GO:0006091">
    <property type="term" value="P:generation of precursor metabolites and energy"/>
    <property type="evidence" value="ECO:0007669"/>
    <property type="project" value="InterPro"/>
</dbReference>
<dbReference type="InterPro" id="IPR004137">
    <property type="entry name" value="HCP/CODH"/>
</dbReference>
<dbReference type="AlphaFoldDB" id="A0A117LFN7"/>
<evidence type="ECO:0000256" key="6">
    <source>
        <dbReference type="ARBA" id="ARBA00022596"/>
    </source>
</evidence>
<feature type="binding site" evidence="14">
    <location>
        <position position="287"/>
    </location>
    <ligand>
        <name>[Ni-4Fe-4S] cluster</name>
        <dbReference type="ChEBI" id="CHEBI:47739"/>
    </ligand>
</feature>
<keyword evidence="8 13" id="KW-0560">Oxidoreductase</keyword>
<evidence type="ECO:0000256" key="10">
    <source>
        <dbReference type="ARBA" id="ARBA00023014"/>
    </source>
</evidence>
<evidence type="ECO:0000313" key="18">
    <source>
        <dbReference type="Proteomes" id="UP000057043"/>
    </source>
</evidence>
<organism evidence="15 18">
    <name type="scientific">Methanothrix harundinacea</name>
    <dbReference type="NCBI Taxonomy" id="301375"/>
    <lineage>
        <taxon>Archaea</taxon>
        <taxon>Methanobacteriati</taxon>
        <taxon>Methanobacteriota</taxon>
        <taxon>Stenosarchaea group</taxon>
        <taxon>Methanomicrobia</taxon>
        <taxon>Methanotrichales</taxon>
        <taxon>Methanotrichaceae</taxon>
        <taxon>Methanothrix</taxon>
    </lineage>
</organism>
<evidence type="ECO:0000256" key="7">
    <source>
        <dbReference type="ARBA" id="ARBA00022723"/>
    </source>
</evidence>
<dbReference type="Proteomes" id="UP000057043">
    <property type="component" value="Unassembled WGS sequence"/>
</dbReference>
<feature type="binding site" evidence="14">
    <location>
        <position position="518"/>
    </location>
    <ligand>
        <name>[Ni-4Fe-4S] cluster</name>
        <dbReference type="ChEBI" id="CHEBI:47739"/>
    </ligand>
</feature>
<feature type="binding site" evidence="14">
    <location>
        <position position="255"/>
    </location>
    <ligand>
        <name>[Ni-4Fe-4S] cluster</name>
        <dbReference type="ChEBI" id="CHEBI:47739"/>
    </ligand>
</feature>